<dbReference type="GO" id="GO:0005886">
    <property type="term" value="C:plasma membrane"/>
    <property type="evidence" value="ECO:0007669"/>
    <property type="project" value="UniProtKB-SubCell"/>
</dbReference>
<evidence type="ECO:0000259" key="12">
    <source>
        <dbReference type="Pfam" id="PF22618"/>
    </source>
</evidence>
<protein>
    <recommendedName>
        <fullName evidence="10">Regulator of SigK</fullName>
    </recommendedName>
    <alternativeName>
        <fullName evidence="9">Sigma-K anti-sigma factor RskA</fullName>
    </alternativeName>
</protein>
<evidence type="ECO:0000259" key="11">
    <source>
        <dbReference type="Pfam" id="PF10099"/>
    </source>
</evidence>
<evidence type="ECO:0000256" key="5">
    <source>
        <dbReference type="ARBA" id="ARBA00022989"/>
    </source>
</evidence>
<reference evidence="14" key="1">
    <citation type="submission" date="2016-10" db="EMBL/GenBank/DDBJ databases">
        <authorList>
            <person name="Varghese N."/>
            <person name="Submissions S."/>
        </authorList>
    </citation>
    <scope>NUCLEOTIDE SEQUENCE [LARGE SCALE GENOMIC DNA]</scope>
    <source>
        <strain evidence="14">DSM 44796</strain>
    </source>
</reference>
<dbReference type="InterPro" id="IPR041916">
    <property type="entry name" value="Anti_sigma_zinc_sf"/>
</dbReference>
<dbReference type="InterPro" id="IPR018764">
    <property type="entry name" value="RskA_C"/>
</dbReference>
<keyword evidence="3" id="KW-1003">Cell membrane</keyword>
<dbReference type="GO" id="GO:0006417">
    <property type="term" value="P:regulation of translation"/>
    <property type="evidence" value="ECO:0007669"/>
    <property type="project" value="TreeGrafter"/>
</dbReference>
<evidence type="ECO:0000256" key="1">
    <source>
        <dbReference type="ARBA" id="ARBA00004167"/>
    </source>
</evidence>
<dbReference type="Proteomes" id="UP000199682">
    <property type="component" value="Unassembled WGS sequence"/>
</dbReference>
<dbReference type="AlphaFoldDB" id="A0A1G9F5I0"/>
<dbReference type="PANTHER" id="PTHR37461">
    <property type="entry name" value="ANTI-SIGMA-K FACTOR RSKA"/>
    <property type="match status" value="1"/>
</dbReference>
<dbReference type="PANTHER" id="PTHR37461:SF1">
    <property type="entry name" value="ANTI-SIGMA-K FACTOR RSKA"/>
    <property type="match status" value="1"/>
</dbReference>
<gene>
    <name evidence="13" type="ORF">SAMN04488074_107260</name>
</gene>
<feature type="domain" description="Anti-sigma-K factor RskA N-terminal" evidence="12">
    <location>
        <begin position="7"/>
        <end position="47"/>
    </location>
</feature>
<evidence type="ECO:0000256" key="3">
    <source>
        <dbReference type="ARBA" id="ARBA00022475"/>
    </source>
</evidence>
<evidence type="ECO:0000256" key="9">
    <source>
        <dbReference type="ARBA" id="ARBA00029829"/>
    </source>
</evidence>
<evidence type="ECO:0000256" key="8">
    <source>
        <dbReference type="ARBA" id="ARBA00023163"/>
    </source>
</evidence>
<name>A0A1G9F5I0_9PSEU</name>
<evidence type="ECO:0000256" key="2">
    <source>
        <dbReference type="ARBA" id="ARBA00004236"/>
    </source>
</evidence>
<evidence type="ECO:0000313" key="13">
    <source>
        <dbReference type="EMBL" id="SDK83667.1"/>
    </source>
</evidence>
<organism evidence="13 14">
    <name type="scientific">Lentzea albidocapillata subsp. violacea</name>
    <dbReference type="NCBI Taxonomy" id="128104"/>
    <lineage>
        <taxon>Bacteria</taxon>
        <taxon>Bacillati</taxon>
        <taxon>Actinomycetota</taxon>
        <taxon>Actinomycetes</taxon>
        <taxon>Pseudonocardiales</taxon>
        <taxon>Pseudonocardiaceae</taxon>
        <taxon>Lentzea</taxon>
    </lineage>
</organism>
<evidence type="ECO:0000313" key="14">
    <source>
        <dbReference type="Proteomes" id="UP000199682"/>
    </source>
</evidence>
<keyword evidence="7" id="KW-0472">Membrane</keyword>
<dbReference type="Gene3D" id="1.10.10.1320">
    <property type="entry name" value="Anti-sigma factor, zinc-finger domain"/>
    <property type="match status" value="1"/>
</dbReference>
<dbReference type="GO" id="GO:0016989">
    <property type="term" value="F:sigma factor antagonist activity"/>
    <property type="evidence" value="ECO:0007669"/>
    <property type="project" value="TreeGrafter"/>
</dbReference>
<dbReference type="InterPro" id="IPR053877">
    <property type="entry name" value="RskA_N"/>
</dbReference>
<keyword evidence="6" id="KW-0805">Transcription regulation</keyword>
<evidence type="ECO:0000256" key="6">
    <source>
        <dbReference type="ARBA" id="ARBA00023015"/>
    </source>
</evidence>
<keyword evidence="5" id="KW-1133">Transmembrane helix</keyword>
<proteinExistence type="predicted"/>
<keyword evidence="8" id="KW-0804">Transcription</keyword>
<sequence>MSSSSDLHTLTGVYAMNALSDSERAEFEAHLPRCPSCAQEVAELQATAASLGTAAEVAPPARLRAQVLTGVQATRQLPPEATAPEAAVFVLPTRNRWLVRTSVLAAAASVLVAVVVGVQAVQARSELDALGQSAAGNSQVLDLLRAPDAKLLSDSGTDGGHGTVVMSPSRGKAAFLADGLPSLPADRAYQLWVVGPDGPRSAGLLQDKPVLADDLADARAFALTVEPDGGSRAPTTTPVVAISMA</sequence>
<dbReference type="InterPro" id="IPR051474">
    <property type="entry name" value="Anti-sigma-K/W_factor"/>
</dbReference>
<evidence type="ECO:0000256" key="7">
    <source>
        <dbReference type="ARBA" id="ARBA00023136"/>
    </source>
</evidence>
<feature type="domain" description="Anti-sigma K factor RskA C-terminal" evidence="11">
    <location>
        <begin position="104"/>
        <end position="239"/>
    </location>
</feature>
<dbReference type="Pfam" id="PF10099">
    <property type="entry name" value="RskA_C"/>
    <property type="match status" value="1"/>
</dbReference>
<dbReference type="RefSeq" id="WP_090007047.1">
    <property type="nucleotide sequence ID" value="NZ_FNET01000007.1"/>
</dbReference>
<comment type="subcellular location">
    <subcellularLocation>
        <location evidence="2">Cell membrane</location>
    </subcellularLocation>
    <subcellularLocation>
        <location evidence="1">Membrane</location>
        <topology evidence="1">Single-pass membrane protein</topology>
    </subcellularLocation>
</comment>
<evidence type="ECO:0000256" key="4">
    <source>
        <dbReference type="ARBA" id="ARBA00022692"/>
    </source>
</evidence>
<keyword evidence="4" id="KW-0812">Transmembrane</keyword>
<dbReference type="Pfam" id="PF22618">
    <property type="entry name" value="RskA_N"/>
    <property type="match status" value="1"/>
</dbReference>
<accession>A0A1G9F5I0</accession>
<evidence type="ECO:0000256" key="10">
    <source>
        <dbReference type="ARBA" id="ARBA00030803"/>
    </source>
</evidence>
<dbReference type="EMBL" id="FNET01000007">
    <property type="protein sequence ID" value="SDK83667.1"/>
    <property type="molecule type" value="Genomic_DNA"/>
</dbReference>